<dbReference type="InterPro" id="IPR024294">
    <property type="entry name" value="DUF3810"/>
</dbReference>
<proteinExistence type="predicted"/>
<dbReference type="Proteomes" id="UP001597049">
    <property type="component" value="Unassembled WGS sequence"/>
</dbReference>
<gene>
    <name evidence="2" type="ORF">ACFQ0R_11440</name>
</gene>
<dbReference type="Pfam" id="PF12725">
    <property type="entry name" value="DUF3810"/>
    <property type="match status" value="1"/>
</dbReference>
<feature type="transmembrane region" description="Helical" evidence="1">
    <location>
        <begin position="89"/>
        <end position="108"/>
    </location>
</feature>
<organism evidence="2 3">
    <name type="scientific">Psychroflexus salinarum</name>
    <dbReference type="NCBI Taxonomy" id="546024"/>
    <lineage>
        <taxon>Bacteria</taxon>
        <taxon>Pseudomonadati</taxon>
        <taxon>Bacteroidota</taxon>
        <taxon>Flavobacteriia</taxon>
        <taxon>Flavobacteriales</taxon>
        <taxon>Flavobacteriaceae</taxon>
        <taxon>Psychroflexus</taxon>
    </lineage>
</organism>
<protein>
    <submittedName>
        <fullName evidence="2">DUF3810 domain-containing protein</fullName>
    </submittedName>
</protein>
<dbReference type="SUPFAM" id="SSF55486">
    <property type="entry name" value="Metalloproteases ('zincins'), catalytic domain"/>
    <property type="match status" value="1"/>
</dbReference>
<dbReference type="RefSeq" id="WP_379658514.1">
    <property type="nucleotide sequence ID" value="NZ_JBHTIV010000013.1"/>
</dbReference>
<keyword evidence="1" id="KW-1133">Transmembrane helix</keyword>
<evidence type="ECO:0000313" key="3">
    <source>
        <dbReference type="Proteomes" id="UP001597049"/>
    </source>
</evidence>
<sequence>MKNITLKFLALFFPLQLLLIYVLKQNPTWVEDYYSTSFFLFISQLQHYLTSWIPFSLGDLFYSILVIIMLMWVFRLFKTKFRRMRTRLLEALAFVSLIYFLFHLFWGFNYYRLPLHQSLGISTDYTKEELQEFTCDLIQKTNSLHSELVSNDSLKVDYEFRQIQLQKLVFEAYRNSVNQDIKIPYRVENLKKSLFSLPLSYGGFSGYVNPFTNEGQYNYKIPKYKLPTTMAHEIGHQLGYSKENEANFIASIITMEDENRFLRYSGLTFALKYSLNDMYKKDPLLSEALIAELNSGVLKNYKEVQEFWQAYTGPVELIMETVYGNYLKANNQPQGMESYSYVVALLVNYYQQKQIINH</sequence>
<dbReference type="EMBL" id="JBHTIV010000013">
    <property type="protein sequence ID" value="MFD0933210.1"/>
    <property type="molecule type" value="Genomic_DNA"/>
</dbReference>
<comment type="caution">
    <text evidence="2">The sequence shown here is derived from an EMBL/GenBank/DDBJ whole genome shotgun (WGS) entry which is preliminary data.</text>
</comment>
<evidence type="ECO:0000313" key="2">
    <source>
        <dbReference type="EMBL" id="MFD0933210.1"/>
    </source>
</evidence>
<reference evidence="3" key="1">
    <citation type="journal article" date="2019" name="Int. J. Syst. Evol. Microbiol.">
        <title>The Global Catalogue of Microorganisms (GCM) 10K type strain sequencing project: providing services to taxonomists for standard genome sequencing and annotation.</title>
        <authorList>
            <consortium name="The Broad Institute Genomics Platform"/>
            <consortium name="The Broad Institute Genome Sequencing Center for Infectious Disease"/>
            <person name="Wu L."/>
            <person name="Ma J."/>
        </authorList>
    </citation>
    <scope>NUCLEOTIDE SEQUENCE [LARGE SCALE GENOMIC DNA]</scope>
    <source>
        <strain evidence="3">CCUG 56752</strain>
    </source>
</reference>
<name>A0ABW3GTS6_9FLAO</name>
<keyword evidence="1" id="KW-0472">Membrane</keyword>
<feature type="transmembrane region" description="Helical" evidence="1">
    <location>
        <begin position="60"/>
        <end position="77"/>
    </location>
</feature>
<evidence type="ECO:0000256" key="1">
    <source>
        <dbReference type="SAM" id="Phobius"/>
    </source>
</evidence>
<accession>A0ABW3GTS6</accession>
<keyword evidence="3" id="KW-1185">Reference proteome</keyword>
<keyword evidence="1" id="KW-0812">Transmembrane</keyword>